<reference evidence="2 3" key="1">
    <citation type="submission" date="2019-09" db="EMBL/GenBank/DDBJ databases">
        <authorList>
            <person name="Depoorter E."/>
        </authorList>
    </citation>
    <scope>NUCLEOTIDE SEQUENCE [LARGE SCALE GENOMIC DNA]</scope>
    <source>
        <strain evidence="2">R-39750</strain>
    </source>
</reference>
<dbReference type="NCBIfam" id="TIGR02240">
    <property type="entry name" value="PHA_depoly_arom"/>
    <property type="match status" value="1"/>
</dbReference>
<dbReference type="Gene3D" id="3.40.50.1820">
    <property type="entry name" value="alpha/beta hydrolase"/>
    <property type="match status" value="1"/>
</dbReference>
<evidence type="ECO:0000313" key="3">
    <source>
        <dbReference type="Proteomes" id="UP000494110"/>
    </source>
</evidence>
<dbReference type="PRINTS" id="PR00111">
    <property type="entry name" value="ABHYDROLASE"/>
</dbReference>
<dbReference type="InterPro" id="IPR029058">
    <property type="entry name" value="AB_hydrolase_fold"/>
</dbReference>
<dbReference type="GO" id="GO:0046503">
    <property type="term" value="P:glycerolipid catabolic process"/>
    <property type="evidence" value="ECO:0007669"/>
    <property type="project" value="TreeGrafter"/>
</dbReference>
<dbReference type="GO" id="GO:0004806">
    <property type="term" value="F:triacylglycerol lipase activity"/>
    <property type="evidence" value="ECO:0007669"/>
    <property type="project" value="TreeGrafter"/>
</dbReference>
<dbReference type="SUPFAM" id="SSF53474">
    <property type="entry name" value="alpha/beta-Hydrolases"/>
    <property type="match status" value="1"/>
</dbReference>
<dbReference type="InterPro" id="IPR000073">
    <property type="entry name" value="AB_hydrolase_1"/>
</dbReference>
<name>A0A6P2VRB8_BURL3</name>
<dbReference type="PANTHER" id="PTHR43433">
    <property type="entry name" value="HYDROLASE, ALPHA/BETA FOLD FAMILY PROTEIN"/>
    <property type="match status" value="1"/>
</dbReference>
<dbReference type="AlphaFoldDB" id="A0A6P2VRB8"/>
<dbReference type="PANTHER" id="PTHR43433:SF5">
    <property type="entry name" value="AB HYDROLASE-1 DOMAIN-CONTAINING PROTEIN"/>
    <property type="match status" value="1"/>
</dbReference>
<accession>A0A6P2VRB8</accession>
<dbReference type="EMBL" id="CABVQN010000007">
    <property type="protein sequence ID" value="VWC90670.1"/>
    <property type="molecule type" value="Genomic_DNA"/>
</dbReference>
<dbReference type="InterPro" id="IPR050471">
    <property type="entry name" value="AB_hydrolase"/>
</dbReference>
<protein>
    <submittedName>
        <fullName evidence="2">Poly(3-hydroxyalkanoate) depolymerase</fullName>
    </submittedName>
</protein>
<organism evidence="2 3">
    <name type="scientific">Burkholderia lata (strain ATCC 17760 / DSM 23089 / LMG 22485 / NCIMB 9086 / R18194 / 383)</name>
    <dbReference type="NCBI Taxonomy" id="482957"/>
    <lineage>
        <taxon>Bacteria</taxon>
        <taxon>Pseudomonadati</taxon>
        <taxon>Pseudomonadota</taxon>
        <taxon>Betaproteobacteria</taxon>
        <taxon>Burkholderiales</taxon>
        <taxon>Burkholderiaceae</taxon>
        <taxon>Burkholderia</taxon>
        <taxon>Burkholderia cepacia complex</taxon>
    </lineage>
</organism>
<dbReference type="Proteomes" id="UP000494110">
    <property type="component" value="Unassembled WGS sequence"/>
</dbReference>
<dbReference type="RefSeq" id="WP_254597749.1">
    <property type="nucleotide sequence ID" value="NZ_CABVQN010000007.1"/>
</dbReference>
<dbReference type="InterPro" id="IPR011942">
    <property type="entry name" value="PHA_depoly_arom"/>
</dbReference>
<sequence length="301" mass="31957">MHSADAAGGDLPGRAVVASSAAPGAADGRTTGSGFVIRTIDVNGQVLRVGVKPGSDASPPLLVFNGIGANLELLEPFVAALDDVRVIAFDVPGVGGSPAPLVPYRFSTLSVLADRLLARLGHDGPVDALGVSWGGALAQQFARLYPVRCRRLVLAATSPGVLMVPARPSVLAKLAGPRRYTDPGYLSRIGADLYGGAYRRDPAMLAEHGRHIQPPRGRGYLYQLLAATGWTSLPWLHALRQPTLVLHGNDDPIVPLVNARILAARIRRAELHVIDDGHLFLVARAAEVAPMVKRFLRKEID</sequence>
<feature type="domain" description="AB hydrolase-1" evidence="1">
    <location>
        <begin position="59"/>
        <end position="281"/>
    </location>
</feature>
<evidence type="ECO:0000259" key="1">
    <source>
        <dbReference type="Pfam" id="PF00561"/>
    </source>
</evidence>
<evidence type="ECO:0000313" key="2">
    <source>
        <dbReference type="EMBL" id="VWC90670.1"/>
    </source>
</evidence>
<dbReference type="Pfam" id="PF00561">
    <property type="entry name" value="Abhydrolase_1"/>
    <property type="match status" value="1"/>
</dbReference>
<gene>
    <name evidence="2" type="ORF">BLA39750_01860</name>
</gene>
<proteinExistence type="predicted"/>